<keyword evidence="2" id="KW-0106">Calcium</keyword>
<evidence type="ECO:0000259" key="4">
    <source>
        <dbReference type="PROSITE" id="PS50222"/>
    </source>
</evidence>
<keyword evidence="6" id="KW-1185">Reference proteome</keyword>
<dbReference type="GO" id="GO:0019888">
    <property type="term" value="F:protein phosphatase regulator activity"/>
    <property type="evidence" value="ECO:0007669"/>
    <property type="project" value="TreeGrafter"/>
</dbReference>
<evidence type="ECO:0000256" key="2">
    <source>
        <dbReference type="ARBA" id="ARBA00022837"/>
    </source>
</evidence>
<dbReference type="OrthoDB" id="5586at2759"/>
<feature type="compositionally biased region" description="Basic and acidic residues" evidence="3">
    <location>
        <begin position="241"/>
        <end position="252"/>
    </location>
</feature>
<dbReference type="AlphaFoldDB" id="A0A1R1PKB3"/>
<dbReference type="InterPro" id="IPR018247">
    <property type="entry name" value="EF_Hand_1_Ca_BS"/>
</dbReference>
<dbReference type="GO" id="GO:0005509">
    <property type="term" value="F:calcium ion binding"/>
    <property type="evidence" value="ECO:0007669"/>
    <property type="project" value="InterPro"/>
</dbReference>
<evidence type="ECO:0000313" key="6">
    <source>
        <dbReference type="Proteomes" id="UP000188320"/>
    </source>
</evidence>
<dbReference type="InterPro" id="IPR011992">
    <property type="entry name" value="EF-hand-dom_pair"/>
</dbReference>
<organism evidence="5 6">
    <name type="scientific">Zancudomyces culisetae</name>
    <name type="common">Gut fungus</name>
    <name type="synonym">Smittium culisetae</name>
    <dbReference type="NCBI Taxonomy" id="1213189"/>
    <lineage>
        <taxon>Eukaryota</taxon>
        <taxon>Fungi</taxon>
        <taxon>Fungi incertae sedis</taxon>
        <taxon>Zoopagomycota</taxon>
        <taxon>Kickxellomycotina</taxon>
        <taxon>Harpellomycetes</taxon>
        <taxon>Harpellales</taxon>
        <taxon>Legeriomycetaceae</taxon>
        <taxon>Zancudomyces</taxon>
    </lineage>
</organism>
<dbReference type="Gene3D" id="1.10.238.10">
    <property type="entry name" value="EF-hand"/>
    <property type="match status" value="1"/>
</dbReference>
<dbReference type="FunFam" id="1.10.238.10:FF:000025">
    <property type="entry name" value="serine/threonine-protein phosphatase 2A regulatory subunit B'' subunit alpha"/>
    <property type="match status" value="1"/>
</dbReference>
<sequence length="252" mass="28961">MLKVLKGIEDLGIDVNVEHPSVFSYKHFYVIFCSFYELDEDKDGYICGKNLKRYFDGALPKRVISRILNGKGKPKASLVVEGDGGEKRHKKKAMDYGDFVWFLVAEIDKGSETAVGYWFRILDLDEDGILSLYELEYFYEEICQKMEIDNNGEKITLADITCQLIDMVRPKEIGKVTVSDMKKLKYDLRPIFFDAFINLYRFYEHENRASALHKQLAKFMALKLAAYNTNGGDSSSDNENGTDHDHGKTNQK</sequence>
<keyword evidence="1" id="KW-0479">Metal-binding</keyword>
<feature type="non-terminal residue" evidence="5">
    <location>
        <position position="252"/>
    </location>
</feature>
<evidence type="ECO:0000256" key="1">
    <source>
        <dbReference type="ARBA" id="ARBA00022723"/>
    </source>
</evidence>
<dbReference type="Proteomes" id="UP000188320">
    <property type="component" value="Unassembled WGS sequence"/>
</dbReference>
<evidence type="ECO:0000256" key="3">
    <source>
        <dbReference type="SAM" id="MobiDB-lite"/>
    </source>
</evidence>
<dbReference type="PANTHER" id="PTHR14095:SF0">
    <property type="entry name" value="MIP22305P"/>
    <property type="match status" value="1"/>
</dbReference>
<evidence type="ECO:0000313" key="5">
    <source>
        <dbReference type="EMBL" id="OMH81406.1"/>
    </source>
</evidence>
<reference evidence="6" key="1">
    <citation type="submission" date="2017-01" db="EMBL/GenBank/DDBJ databases">
        <authorList>
            <person name="Wang Y."/>
            <person name="White M."/>
            <person name="Kvist S."/>
            <person name="Moncalvo J.-M."/>
        </authorList>
    </citation>
    <scope>NUCLEOTIDE SEQUENCE [LARGE SCALE GENOMIC DNA]</scope>
    <source>
        <strain evidence="6">COL-18-3</strain>
    </source>
</reference>
<name>A0A1R1PKB3_ZANCU</name>
<comment type="caution">
    <text evidence="5">The sequence shown here is derived from an EMBL/GenBank/DDBJ whole genome shotgun (WGS) entry which is preliminary data.</text>
</comment>
<protein>
    <submittedName>
        <fullName evidence="5">Serine/threonine-protein phosphatase 2A regulatory subunit B'' subunit alpha</fullName>
    </submittedName>
</protein>
<dbReference type="EMBL" id="LSSK01000904">
    <property type="protein sequence ID" value="OMH81406.1"/>
    <property type="molecule type" value="Genomic_DNA"/>
</dbReference>
<dbReference type="InterPro" id="IPR002048">
    <property type="entry name" value="EF_hand_dom"/>
</dbReference>
<gene>
    <name evidence="5" type="ORF">AX774_g5129</name>
</gene>
<dbReference type="PANTHER" id="PTHR14095">
    <property type="entry name" value="PHOSPHATASE 2A REGULATORY SUBUNIT-RELATED"/>
    <property type="match status" value="1"/>
</dbReference>
<accession>A0A1R1PKB3</accession>
<dbReference type="PROSITE" id="PS00018">
    <property type="entry name" value="EF_HAND_1"/>
    <property type="match status" value="1"/>
</dbReference>
<dbReference type="GO" id="GO:0000159">
    <property type="term" value="C:protein phosphatase type 2A complex"/>
    <property type="evidence" value="ECO:0007669"/>
    <property type="project" value="TreeGrafter"/>
</dbReference>
<dbReference type="Pfam" id="PF13499">
    <property type="entry name" value="EF-hand_7"/>
    <property type="match status" value="1"/>
</dbReference>
<dbReference type="PROSITE" id="PS50222">
    <property type="entry name" value="EF_HAND_2"/>
    <property type="match status" value="1"/>
</dbReference>
<proteinExistence type="predicted"/>
<feature type="domain" description="EF-hand" evidence="4">
    <location>
        <begin position="110"/>
        <end position="145"/>
    </location>
</feature>
<dbReference type="SUPFAM" id="SSF47473">
    <property type="entry name" value="EF-hand"/>
    <property type="match status" value="1"/>
</dbReference>
<feature type="region of interest" description="Disordered" evidence="3">
    <location>
        <begin position="231"/>
        <end position="252"/>
    </location>
</feature>